<dbReference type="GO" id="GO:0050661">
    <property type="term" value="F:NADP binding"/>
    <property type="evidence" value="ECO:0007669"/>
    <property type="project" value="InterPro"/>
</dbReference>
<dbReference type="EC" id="1.2.1.-" evidence="8"/>
<protein>
    <recommendedName>
        <fullName evidence="8">Glyceraldehyde-3-phosphate dehydrogenase</fullName>
        <ecNumber evidence="8">1.2.1.-</ecNumber>
    </recommendedName>
</protein>
<evidence type="ECO:0000256" key="5">
    <source>
        <dbReference type="PIRSR" id="PIRSR000149-3"/>
    </source>
</evidence>
<feature type="binding site" evidence="5">
    <location>
        <position position="39"/>
    </location>
    <ligand>
        <name>NAD(+)</name>
        <dbReference type="ChEBI" id="CHEBI:57540"/>
    </ligand>
</feature>
<evidence type="ECO:0000256" key="2">
    <source>
        <dbReference type="ARBA" id="ARBA00023002"/>
    </source>
</evidence>
<evidence type="ECO:0000256" key="1">
    <source>
        <dbReference type="ARBA" id="ARBA00007406"/>
    </source>
</evidence>
<dbReference type="InterPro" id="IPR006424">
    <property type="entry name" value="Glyceraldehyde-3-P_DH_1"/>
</dbReference>
<evidence type="ECO:0000256" key="6">
    <source>
        <dbReference type="PIRSR" id="PIRSR000149-4"/>
    </source>
</evidence>
<dbReference type="Gene3D" id="3.40.50.720">
    <property type="entry name" value="NAD(P)-binding Rossmann-like Domain"/>
    <property type="match status" value="1"/>
</dbReference>
<feature type="binding site" evidence="4">
    <location>
        <begin position="156"/>
        <end position="158"/>
    </location>
    <ligand>
        <name>D-glyceraldehyde 3-phosphate</name>
        <dbReference type="ChEBI" id="CHEBI:59776"/>
    </ligand>
</feature>
<evidence type="ECO:0000256" key="8">
    <source>
        <dbReference type="RuleBase" id="RU361160"/>
    </source>
</evidence>
<comment type="caution">
    <text evidence="10">The sequence shown here is derived from an EMBL/GenBank/DDBJ whole genome shotgun (WGS) entry which is preliminary data.</text>
</comment>
<dbReference type="CDD" id="cd05214">
    <property type="entry name" value="GAPDH_I_N"/>
    <property type="match status" value="1"/>
</dbReference>
<dbReference type="GO" id="GO:0051287">
    <property type="term" value="F:NAD binding"/>
    <property type="evidence" value="ECO:0007669"/>
    <property type="project" value="InterPro"/>
</dbReference>
<keyword evidence="2 8" id="KW-0560">Oxidoreductase</keyword>
<feature type="active site" description="Nucleophile" evidence="3">
    <location>
        <position position="157"/>
    </location>
</feature>
<dbReference type="GO" id="GO:0016620">
    <property type="term" value="F:oxidoreductase activity, acting on the aldehyde or oxo group of donors, NAD or NADP as acceptor"/>
    <property type="evidence" value="ECO:0007669"/>
    <property type="project" value="InterPro"/>
</dbReference>
<feature type="site" description="Activates thiol group during catalysis" evidence="6">
    <location>
        <position position="184"/>
    </location>
</feature>
<dbReference type="PRINTS" id="PR00078">
    <property type="entry name" value="G3PDHDRGNASE"/>
</dbReference>
<proteinExistence type="inferred from homology"/>
<dbReference type="InterPro" id="IPR036291">
    <property type="entry name" value="NAD(P)-bd_dom_sf"/>
</dbReference>
<dbReference type="InterPro" id="IPR020830">
    <property type="entry name" value="GlycerAld_3-P_DH_AS"/>
</dbReference>
<dbReference type="InterPro" id="IPR020831">
    <property type="entry name" value="GlycerAld/Erythrose_P_DH"/>
</dbReference>
<name>A0A2M6WKV9_9BACT</name>
<feature type="binding site" evidence="4">
    <location>
        <position position="238"/>
    </location>
    <ligand>
        <name>D-glyceraldehyde 3-phosphate</name>
        <dbReference type="ChEBI" id="CHEBI:59776"/>
    </ligand>
</feature>
<evidence type="ECO:0000259" key="9">
    <source>
        <dbReference type="SMART" id="SM00846"/>
    </source>
</evidence>
<evidence type="ECO:0000256" key="3">
    <source>
        <dbReference type="PIRSR" id="PIRSR000149-1"/>
    </source>
</evidence>
<dbReference type="InterPro" id="IPR020829">
    <property type="entry name" value="GlycerAld_3-P_DH_cat"/>
</dbReference>
<dbReference type="SUPFAM" id="SSF55347">
    <property type="entry name" value="Glyceraldehyde-3-phosphate dehydrogenase-like, C-terminal domain"/>
    <property type="match status" value="1"/>
</dbReference>
<comment type="similarity">
    <text evidence="1 7">Belongs to the glyceraldehyde-3-phosphate dehydrogenase family.</text>
</comment>
<dbReference type="FunFam" id="3.30.360.10:FF:000002">
    <property type="entry name" value="Glyceraldehyde-3-phosphate dehydrogenase"/>
    <property type="match status" value="1"/>
</dbReference>
<dbReference type="PIRSF" id="PIRSF000149">
    <property type="entry name" value="GAP_DH"/>
    <property type="match status" value="1"/>
</dbReference>
<sequence>MFFNSQKIRVAINGFGRIGRGAFKVLLNNNKVEVVGINDLTDTRTLEQLLRYDSVYGKYGKNVSSVKDAITVDGKNYPVFAIKEPQELPWKKLAVDAVLECTGRFTDKESSLLHLSAGAKKVIISAPAKSDEIKTIVLGVNENKITKSDKIISLASCTTNCLAPITDVINKNFGIKKAIMSTVHAYTADQNLVDGPHHDLRRARAAAFNIVPTTTGAAVAVTKAIPALAGKFDGLALRVPVICGSICDAVYVVNKQATEHQINEALRKASGGRLKGILAVSNEPLVSSDIIGNPASAIVDLPLTRVIGGDLMKIVAWYDNEWGYSNRLAEAAEYFGKL</sequence>
<dbReference type="EMBL" id="PFAS01000075">
    <property type="protein sequence ID" value="PIT93441.1"/>
    <property type="molecule type" value="Genomic_DNA"/>
</dbReference>
<dbReference type="Pfam" id="PF02800">
    <property type="entry name" value="Gp_dh_C"/>
    <property type="match status" value="1"/>
</dbReference>
<evidence type="ECO:0000313" key="11">
    <source>
        <dbReference type="Proteomes" id="UP000229335"/>
    </source>
</evidence>
<feature type="binding site" evidence="5">
    <location>
        <position position="125"/>
    </location>
    <ligand>
        <name>NAD(+)</name>
        <dbReference type="ChEBI" id="CHEBI:57540"/>
    </ligand>
</feature>
<feature type="binding site" evidence="4">
    <location>
        <begin position="215"/>
        <end position="216"/>
    </location>
    <ligand>
        <name>D-glyceraldehyde 3-phosphate</name>
        <dbReference type="ChEBI" id="CHEBI:59776"/>
    </ligand>
</feature>
<feature type="binding site" evidence="5">
    <location>
        <position position="320"/>
    </location>
    <ligand>
        <name>NAD(+)</name>
        <dbReference type="ChEBI" id="CHEBI:57540"/>
    </ligand>
</feature>
<feature type="binding site" evidence="5">
    <location>
        <begin position="17"/>
        <end position="18"/>
    </location>
    <ligand>
        <name>NAD(+)</name>
        <dbReference type="ChEBI" id="CHEBI:57540"/>
    </ligand>
</feature>
<dbReference type="Proteomes" id="UP000229335">
    <property type="component" value="Unassembled WGS sequence"/>
</dbReference>
<keyword evidence="5" id="KW-0520">NAD</keyword>
<evidence type="ECO:0000313" key="10">
    <source>
        <dbReference type="EMBL" id="PIT93441.1"/>
    </source>
</evidence>
<dbReference type="NCBIfam" id="TIGR01534">
    <property type="entry name" value="GAPDH-I"/>
    <property type="match status" value="1"/>
</dbReference>
<dbReference type="GO" id="GO:0006006">
    <property type="term" value="P:glucose metabolic process"/>
    <property type="evidence" value="ECO:0007669"/>
    <property type="project" value="InterPro"/>
</dbReference>
<keyword evidence="5" id="KW-0547">Nucleotide-binding</keyword>
<evidence type="ECO:0000256" key="7">
    <source>
        <dbReference type="RuleBase" id="RU000397"/>
    </source>
</evidence>
<evidence type="ECO:0000256" key="4">
    <source>
        <dbReference type="PIRSR" id="PIRSR000149-2"/>
    </source>
</evidence>
<accession>A0A2M6WKV9</accession>
<reference evidence="11" key="1">
    <citation type="submission" date="2017-09" db="EMBL/GenBank/DDBJ databases">
        <title>Depth-based differentiation of microbial function through sediment-hosted aquifers and enrichment of novel symbionts in the deep terrestrial subsurface.</title>
        <authorList>
            <person name="Probst A.J."/>
            <person name="Ladd B."/>
            <person name="Jarett J.K."/>
            <person name="Geller-Mcgrath D.E."/>
            <person name="Sieber C.M.K."/>
            <person name="Emerson J.B."/>
            <person name="Anantharaman K."/>
            <person name="Thomas B.C."/>
            <person name="Malmstrom R."/>
            <person name="Stieglmeier M."/>
            <person name="Klingl A."/>
            <person name="Woyke T."/>
            <person name="Ryan C.M."/>
            <person name="Banfield J.F."/>
        </authorList>
    </citation>
    <scope>NUCLEOTIDE SEQUENCE [LARGE SCALE GENOMIC DNA]</scope>
</reference>
<dbReference type="Pfam" id="PF00044">
    <property type="entry name" value="Gp_dh_N"/>
    <property type="match status" value="1"/>
</dbReference>
<dbReference type="FunFam" id="3.40.50.720:FF:000001">
    <property type="entry name" value="Glyceraldehyde-3-phosphate dehydrogenase"/>
    <property type="match status" value="1"/>
</dbReference>
<dbReference type="InterPro" id="IPR020828">
    <property type="entry name" value="GlycerAld_3-P_DH_NAD(P)-bd"/>
</dbReference>
<feature type="binding site" evidence="4">
    <location>
        <position position="187"/>
    </location>
    <ligand>
        <name>D-glyceraldehyde 3-phosphate</name>
        <dbReference type="ChEBI" id="CHEBI:59776"/>
    </ligand>
</feature>
<dbReference type="PANTHER" id="PTHR43148">
    <property type="entry name" value="GLYCERALDEHYDE-3-PHOSPHATE DEHYDROGENASE 2"/>
    <property type="match status" value="1"/>
</dbReference>
<organism evidence="10 11">
    <name type="scientific">Candidatus Falkowbacteria bacterium CG10_big_fil_rev_8_21_14_0_10_43_11</name>
    <dbReference type="NCBI Taxonomy" id="1974568"/>
    <lineage>
        <taxon>Bacteria</taxon>
        <taxon>Candidatus Falkowiibacteriota</taxon>
    </lineage>
</organism>
<dbReference type="PROSITE" id="PS00071">
    <property type="entry name" value="GAPDH"/>
    <property type="match status" value="1"/>
</dbReference>
<feature type="domain" description="Glyceraldehyde 3-phosphate dehydrogenase NAD(P) binding" evidence="9">
    <location>
        <begin position="8"/>
        <end position="157"/>
    </location>
</feature>
<dbReference type="CDD" id="cd18126">
    <property type="entry name" value="GAPDH_I_C"/>
    <property type="match status" value="1"/>
</dbReference>
<dbReference type="AlphaFoldDB" id="A0A2M6WKV9"/>
<dbReference type="SUPFAM" id="SSF51735">
    <property type="entry name" value="NAD(P)-binding Rossmann-fold domains"/>
    <property type="match status" value="1"/>
</dbReference>
<dbReference type="Gene3D" id="3.30.360.10">
    <property type="entry name" value="Dihydrodipicolinate Reductase, domain 2"/>
    <property type="match status" value="1"/>
</dbReference>
<dbReference type="SMART" id="SM00846">
    <property type="entry name" value="Gp_dh_N"/>
    <property type="match status" value="1"/>
</dbReference>
<gene>
    <name evidence="10" type="primary">gap</name>
    <name evidence="10" type="ORF">COU00_04310</name>
</gene>